<dbReference type="EMBL" id="ADJN01000064">
    <property type="protein sequence ID" value="EFD04448.1"/>
    <property type="molecule type" value="Genomic_DNA"/>
</dbReference>
<keyword evidence="5" id="KW-1185">Reference proteome</keyword>
<evidence type="ECO:0000256" key="1">
    <source>
        <dbReference type="ARBA" id="ARBA00022801"/>
    </source>
</evidence>
<feature type="transmembrane region" description="Helical" evidence="3">
    <location>
        <begin position="20"/>
        <end position="37"/>
    </location>
</feature>
<dbReference type="Pfam" id="PF04203">
    <property type="entry name" value="Sortase"/>
    <property type="match status" value="1"/>
</dbReference>
<evidence type="ECO:0000256" key="3">
    <source>
        <dbReference type="SAM" id="Phobius"/>
    </source>
</evidence>
<organism evidence="4 5">
    <name type="scientific">Peptostreptococcus anaerobius 653-L</name>
    <dbReference type="NCBI Taxonomy" id="596329"/>
    <lineage>
        <taxon>Bacteria</taxon>
        <taxon>Bacillati</taxon>
        <taxon>Bacillota</taxon>
        <taxon>Clostridia</taxon>
        <taxon>Peptostreptococcales</taxon>
        <taxon>Peptostreptococcaceae</taxon>
        <taxon>Peptostreptococcus</taxon>
    </lineage>
</organism>
<comment type="caution">
    <text evidence="4">The sequence shown here is derived from an EMBL/GenBank/DDBJ whole genome shotgun (WGS) entry which is preliminary data.</text>
</comment>
<dbReference type="RefSeq" id="WP_002844402.1">
    <property type="nucleotide sequence ID" value="NZ_ADJN01000064.1"/>
</dbReference>
<dbReference type="NCBIfam" id="TIGR01076">
    <property type="entry name" value="sortase_fam"/>
    <property type="match status" value="1"/>
</dbReference>
<accession>D3MTV1</accession>
<feature type="active site" description="Acyl-thioester intermediate" evidence="2">
    <location>
        <position position="218"/>
    </location>
</feature>
<dbReference type="AlphaFoldDB" id="D3MTV1"/>
<keyword evidence="3" id="KW-0812">Transmembrane</keyword>
<feature type="active site" description="Proton donor/acceptor" evidence="2">
    <location>
        <position position="156"/>
    </location>
</feature>
<proteinExistence type="predicted"/>
<sequence>MRRNLIPSHRKIMERKKSIFLKILLVIGFLIFFYPNISDYVNNFTQSRGIINYEKSLDEFAKIDIQKIKDEASLYNQKIFEEKDAIYYPNLVHGYKENLNPFNDGMMGFLKIKKIGVYLPIYHGVNEGVIQKGVGHLPGTSLPVGGASTHACLSTHSGLPSAKLFTDLHKLDLGDKFIVSVLGEDLYYQVILKETVLPKNVEPLKVSAGKDYVTLFTCTPYGINTHRLLVRGERISSPNISKDETIRNEVKKNMFLTILKLVLMFGLIIIIILSIIKDFIYLKKEKSLSEK</sequence>
<dbReference type="InterPro" id="IPR042002">
    <property type="entry name" value="Sortase_C"/>
</dbReference>
<evidence type="ECO:0000313" key="4">
    <source>
        <dbReference type="EMBL" id="EFD04448.1"/>
    </source>
</evidence>
<gene>
    <name evidence="4" type="ORF">HMPREF0631_0075</name>
</gene>
<keyword evidence="3" id="KW-1133">Transmembrane helix</keyword>
<dbReference type="NCBIfam" id="NF033745">
    <property type="entry name" value="class_C_sortase"/>
    <property type="match status" value="1"/>
</dbReference>
<dbReference type="GeneID" id="79843364"/>
<keyword evidence="1" id="KW-0378">Hydrolase</keyword>
<keyword evidence="3" id="KW-0472">Membrane</keyword>
<name>D3MTV1_9FIRM</name>
<dbReference type="Gene3D" id="2.40.260.10">
    <property type="entry name" value="Sortase"/>
    <property type="match status" value="1"/>
</dbReference>
<feature type="transmembrane region" description="Helical" evidence="3">
    <location>
        <begin position="254"/>
        <end position="276"/>
    </location>
</feature>
<protein>
    <submittedName>
        <fullName evidence="4">Sortase family protein</fullName>
    </submittedName>
</protein>
<dbReference type="GO" id="GO:0016787">
    <property type="term" value="F:hydrolase activity"/>
    <property type="evidence" value="ECO:0007669"/>
    <property type="project" value="UniProtKB-KW"/>
</dbReference>
<dbReference type="CDD" id="cd05827">
    <property type="entry name" value="Sortase_C"/>
    <property type="match status" value="1"/>
</dbReference>
<dbReference type="eggNOG" id="COG3764">
    <property type="taxonomic scope" value="Bacteria"/>
</dbReference>
<evidence type="ECO:0000256" key="2">
    <source>
        <dbReference type="PIRSR" id="PIRSR605754-1"/>
    </source>
</evidence>
<dbReference type="SUPFAM" id="SSF63817">
    <property type="entry name" value="Sortase"/>
    <property type="match status" value="1"/>
</dbReference>
<evidence type="ECO:0000313" key="5">
    <source>
        <dbReference type="Proteomes" id="UP000004206"/>
    </source>
</evidence>
<dbReference type="InterPro" id="IPR023365">
    <property type="entry name" value="Sortase_dom-sf"/>
</dbReference>
<reference evidence="4 5" key="1">
    <citation type="submission" date="2010-01" db="EMBL/GenBank/DDBJ databases">
        <authorList>
            <person name="Dodson R."/>
            <person name="Madupu R."/>
            <person name="Durkin A.S."/>
            <person name="Torralba M."/>
            <person name="Methe B."/>
            <person name="Sutton G.G."/>
            <person name="Strausberg R.L."/>
            <person name="Nelson K.E."/>
        </authorList>
    </citation>
    <scope>NUCLEOTIDE SEQUENCE [LARGE SCALE GENOMIC DNA]</scope>
    <source>
        <strain evidence="4 5">653-L</strain>
    </source>
</reference>
<dbReference type="InterPro" id="IPR005754">
    <property type="entry name" value="Sortase"/>
</dbReference>
<dbReference type="Proteomes" id="UP000004206">
    <property type="component" value="Unassembled WGS sequence"/>
</dbReference>